<dbReference type="InterPro" id="IPR050368">
    <property type="entry name" value="ClC-type_chloride_channel"/>
</dbReference>
<feature type="transmembrane region" description="Helical" evidence="10">
    <location>
        <begin position="161"/>
        <end position="185"/>
    </location>
</feature>
<evidence type="ECO:0000256" key="3">
    <source>
        <dbReference type="ARBA" id="ARBA00022692"/>
    </source>
</evidence>
<keyword evidence="9" id="KW-0407">Ion channel</keyword>
<keyword evidence="8" id="KW-0868">Chloride</keyword>
<dbReference type="PANTHER" id="PTHR43427:SF6">
    <property type="entry name" value="CHLORIDE CHANNEL PROTEIN CLC-E"/>
    <property type="match status" value="1"/>
</dbReference>
<dbReference type="Gene3D" id="1.10.3080.10">
    <property type="entry name" value="Clc chloride channel"/>
    <property type="match status" value="1"/>
</dbReference>
<comment type="caution">
    <text evidence="11">The sequence shown here is derived from an EMBL/GenBank/DDBJ whole genome shotgun (WGS) entry which is preliminary data.</text>
</comment>
<dbReference type="PROSITE" id="PS51318">
    <property type="entry name" value="TAT"/>
    <property type="match status" value="1"/>
</dbReference>
<dbReference type="CDD" id="cd01034">
    <property type="entry name" value="EriC_like"/>
    <property type="match status" value="1"/>
</dbReference>
<evidence type="ECO:0000256" key="9">
    <source>
        <dbReference type="ARBA" id="ARBA00023303"/>
    </source>
</evidence>
<dbReference type="GO" id="GO:0005254">
    <property type="term" value="F:chloride channel activity"/>
    <property type="evidence" value="ECO:0007669"/>
    <property type="project" value="UniProtKB-KW"/>
</dbReference>
<dbReference type="RefSeq" id="WP_136005572.1">
    <property type="nucleotide sequence ID" value="NZ_SRYW01000010.1"/>
</dbReference>
<name>A0A4S2CZ33_STEMA</name>
<dbReference type="InterPro" id="IPR006311">
    <property type="entry name" value="TAT_signal"/>
</dbReference>
<feature type="transmembrane region" description="Helical" evidence="10">
    <location>
        <begin position="356"/>
        <end position="377"/>
    </location>
</feature>
<evidence type="ECO:0000256" key="1">
    <source>
        <dbReference type="ARBA" id="ARBA00004141"/>
    </source>
</evidence>
<evidence type="ECO:0000256" key="5">
    <source>
        <dbReference type="ARBA" id="ARBA00023065"/>
    </source>
</evidence>
<feature type="transmembrane region" description="Helical" evidence="10">
    <location>
        <begin position="397"/>
        <end position="416"/>
    </location>
</feature>
<keyword evidence="6 10" id="KW-0472">Membrane</keyword>
<keyword evidence="3 10" id="KW-0812">Transmembrane</keyword>
<dbReference type="InterPro" id="IPR014743">
    <property type="entry name" value="Cl-channel_core"/>
</dbReference>
<evidence type="ECO:0000256" key="4">
    <source>
        <dbReference type="ARBA" id="ARBA00022989"/>
    </source>
</evidence>
<sequence>MDAPSPTPSPRWLGSRRQWLERLALWGGAVAVALAAILFAKASDAAFALFRHIYDASPWWPLLLTPTVFAVLAWLTQGVLRPTRGSGIPQVIAALDTPDAAFRQRNLSLPVSVGKLGLTVLALFGGASVGREGPTVHVGASLMYVIGRALGFRDPRQATHFLLAGGAAGIAAAFNTPLAGVVFAIEELSGRFEHRFSGALLTAVIVGGVVSLGLLGNYTYFGRVGATLPLGIGWVAVLLCGVVGGLGGGLFSRLVLAVMDGRPRWLGRARTARPVLFAAGCGLLLALLGLVFGAGAFGTGYEQARGLVQGQALVGHEFGLMKFAANLVSYAAGIPGGLFSPALAVGAGIGHNLAALLPGVDPAAVVVLGMCAYLTGVTQAPLTSAVISLELTNTSDLLLPILAAVLVARATSSWVCRTPIYRALADRLQQAMPPPTAAATPPAAG</sequence>
<dbReference type="InterPro" id="IPR001807">
    <property type="entry name" value="ClC"/>
</dbReference>
<keyword evidence="7" id="KW-0869">Chloride channel</keyword>
<keyword evidence="2" id="KW-0813">Transport</keyword>
<feature type="transmembrane region" description="Helical" evidence="10">
    <location>
        <begin position="197"/>
        <end position="220"/>
    </location>
</feature>
<keyword evidence="5" id="KW-0406">Ion transport</keyword>
<dbReference type="EMBL" id="SRYW01000010">
    <property type="protein sequence ID" value="TGY33393.1"/>
    <property type="molecule type" value="Genomic_DNA"/>
</dbReference>
<dbReference type="SUPFAM" id="SSF81340">
    <property type="entry name" value="Clc chloride channel"/>
    <property type="match status" value="1"/>
</dbReference>
<feature type="transmembrane region" description="Helical" evidence="10">
    <location>
        <begin position="232"/>
        <end position="256"/>
    </location>
</feature>
<organism evidence="11 12">
    <name type="scientific">Stenotrophomonas maltophilia</name>
    <name type="common">Pseudomonas maltophilia</name>
    <name type="synonym">Xanthomonas maltophilia</name>
    <dbReference type="NCBI Taxonomy" id="40324"/>
    <lineage>
        <taxon>Bacteria</taxon>
        <taxon>Pseudomonadati</taxon>
        <taxon>Pseudomonadota</taxon>
        <taxon>Gammaproteobacteria</taxon>
        <taxon>Lysobacterales</taxon>
        <taxon>Lysobacteraceae</taxon>
        <taxon>Stenotrophomonas</taxon>
        <taxon>Stenotrophomonas maltophilia group</taxon>
    </lineage>
</organism>
<evidence type="ECO:0000256" key="8">
    <source>
        <dbReference type="ARBA" id="ARBA00023214"/>
    </source>
</evidence>
<evidence type="ECO:0000256" key="6">
    <source>
        <dbReference type="ARBA" id="ARBA00023136"/>
    </source>
</evidence>
<evidence type="ECO:0000256" key="10">
    <source>
        <dbReference type="SAM" id="Phobius"/>
    </source>
</evidence>
<dbReference type="PANTHER" id="PTHR43427">
    <property type="entry name" value="CHLORIDE CHANNEL PROTEIN CLC-E"/>
    <property type="match status" value="1"/>
</dbReference>
<evidence type="ECO:0000313" key="11">
    <source>
        <dbReference type="EMBL" id="TGY33393.1"/>
    </source>
</evidence>
<evidence type="ECO:0000256" key="7">
    <source>
        <dbReference type="ARBA" id="ARBA00023173"/>
    </source>
</evidence>
<dbReference type="GO" id="GO:0034707">
    <property type="term" value="C:chloride channel complex"/>
    <property type="evidence" value="ECO:0007669"/>
    <property type="project" value="UniProtKB-KW"/>
</dbReference>
<feature type="transmembrane region" description="Helical" evidence="10">
    <location>
        <begin position="327"/>
        <end position="349"/>
    </location>
</feature>
<accession>A0A4S2CZ33</accession>
<dbReference type="PRINTS" id="PR00762">
    <property type="entry name" value="CLCHANNEL"/>
</dbReference>
<comment type="subcellular location">
    <subcellularLocation>
        <location evidence="1">Membrane</location>
        <topology evidence="1">Multi-pass membrane protein</topology>
    </subcellularLocation>
</comment>
<dbReference type="AlphaFoldDB" id="A0A4S2CZ33"/>
<evidence type="ECO:0000256" key="2">
    <source>
        <dbReference type="ARBA" id="ARBA00022448"/>
    </source>
</evidence>
<gene>
    <name evidence="11" type="ORF">E5352_12635</name>
</gene>
<feature type="transmembrane region" description="Helical" evidence="10">
    <location>
        <begin position="60"/>
        <end position="80"/>
    </location>
</feature>
<dbReference type="Proteomes" id="UP000306631">
    <property type="component" value="Unassembled WGS sequence"/>
</dbReference>
<feature type="transmembrane region" description="Helical" evidence="10">
    <location>
        <begin position="107"/>
        <end position="127"/>
    </location>
</feature>
<evidence type="ECO:0000313" key="12">
    <source>
        <dbReference type="Proteomes" id="UP000306631"/>
    </source>
</evidence>
<protein>
    <submittedName>
        <fullName evidence="11">Chloride channel protein</fullName>
    </submittedName>
</protein>
<feature type="transmembrane region" description="Helical" evidence="10">
    <location>
        <begin position="276"/>
        <end position="297"/>
    </location>
</feature>
<feature type="transmembrane region" description="Helical" evidence="10">
    <location>
        <begin position="23"/>
        <end position="40"/>
    </location>
</feature>
<dbReference type="Pfam" id="PF00654">
    <property type="entry name" value="Voltage_CLC"/>
    <property type="match status" value="1"/>
</dbReference>
<dbReference type="OrthoDB" id="9767361at2"/>
<keyword evidence="4 10" id="KW-1133">Transmembrane helix</keyword>
<reference evidence="11 12" key="1">
    <citation type="submission" date="2019-04" db="EMBL/GenBank/DDBJ databases">
        <title>Microbes associate with the intestines of laboratory mice.</title>
        <authorList>
            <person name="Navarre W."/>
            <person name="Wong E."/>
            <person name="Huang K."/>
            <person name="Tropini C."/>
            <person name="Ng K."/>
            <person name="Yu B."/>
        </authorList>
    </citation>
    <scope>NUCLEOTIDE SEQUENCE [LARGE SCALE GENOMIC DNA]</scope>
    <source>
        <strain evidence="11 12">NM62_B4-13</strain>
    </source>
</reference>
<proteinExistence type="predicted"/>